<protein>
    <submittedName>
        <fullName evidence="1">Head-tail adaptor protein</fullName>
    </submittedName>
</protein>
<dbReference type="Proteomes" id="UP001219605">
    <property type="component" value="Chromosome"/>
</dbReference>
<organism evidence="1 2">
    <name type="scientific">Micromonospora cathayae</name>
    <dbReference type="NCBI Taxonomy" id="3028804"/>
    <lineage>
        <taxon>Bacteria</taxon>
        <taxon>Bacillati</taxon>
        <taxon>Actinomycetota</taxon>
        <taxon>Actinomycetes</taxon>
        <taxon>Micromonosporales</taxon>
        <taxon>Micromonosporaceae</taxon>
        <taxon>Micromonospora</taxon>
    </lineage>
</organism>
<dbReference type="InterPro" id="IPR038666">
    <property type="entry name" value="SSP1_head-tail_sf"/>
</dbReference>
<accession>A0ABY7ZYV0</accession>
<dbReference type="InterPro" id="IPR008767">
    <property type="entry name" value="Phage_SPP1_head-tail_adaptor"/>
</dbReference>
<keyword evidence="2" id="KW-1185">Reference proteome</keyword>
<sequence length="110" mass="12656">MRLRDQVTRVRAPLVDGPYGNQQRDWDNATAQPYPAEVQPVSSTEDVVNQQQTVTRWRMFLGADADLEATDRFEWDGGTYEVDGDVERWKRRGVLHHLEAVLMRVDLAEG</sequence>
<gene>
    <name evidence="1" type="ORF">PVK37_12670</name>
</gene>
<dbReference type="Pfam" id="PF05521">
    <property type="entry name" value="Phage_HCP"/>
    <property type="match status" value="1"/>
</dbReference>
<reference evidence="1 2" key="1">
    <citation type="submission" date="2023-02" db="EMBL/GenBank/DDBJ databases">
        <authorList>
            <person name="Mo P."/>
        </authorList>
    </citation>
    <scope>NUCLEOTIDE SEQUENCE [LARGE SCALE GENOMIC DNA]</scope>
    <source>
        <strain evidence="1 2">HUAS 3</strain>
    </source>
</reference>
<evidence type="ECO:0000313" key="1">
    <source>
        <dbReference type="EMBL" id="WDZ87188.1"/>
    </source>
</evidence>
<dbReference type="RefSeq" id="WP_275034099.1">
    <property type="nucleotide sequence ID" value="NZ_CP118615.1"/>
</dbReference>
<proteinExistence type="predicted"/>
<dbReference type="EMBL" id="CP118615">
    <property type="protein sequence ID" value="WDZ87188.1"/>
    <property type="molecule type" value="Genomic_DNA"/>
</dbReference>
<dbReference type="Gene3D" id="2.40.10.270">
    <property type="entry name" value="Bacteriophage SPP1 head-tail adaptor protein"/>
    <property type="match status" value="1"/>
</dbReference>
<name>A0ABY7ZYV0_9ACTN</name>
<evidence type="ECO:0000313" key="2">
    <source>
        <dbReference type="Proteomes" id="UP001219605"/>
    </source>
</evidence>